<dbReference type="PANTHER" id="PTHR35295:SF1">
    <property type="entry name" value="DNA LIGASE-LIKE PROTEIN"/>
    <property type="match status" value="1"/>
</dbReference>
<evidence type="ECO:0000313" key="3">
    <source>
        <dbReference type="EMBL" id="GKV45817.1"/>
    </source>
</evidence>
<sequence>MSIQRSSKKRGSESMLTKSEPKTRLVDDFDPDLPSDLKGIMSALQLIREKAQKDGQQKKEETISSVASEIRSKNDELKAKLEKERQSFAKALSKSSKECENCLKNEAARFQEIYEKFCKEKSAHLQALQGTISRFEEDKEMLFKKYEQLRKRETNIISENEKLCADKISQLEESLKKNKKGDKFVSIVKKTFDSILDDVSKEDLLADD</sequence>
<evidence type="ECO:0000256" key="2">
    <source>
        <dbReference type="SAM" id="MobiDB-lite"/>
    </source>
</evidence>
<feature type="region of interest" description="Disordered" evidence="2">
    <location>
        <begin position="1"/>
        <end position="31"/>
    </location>
</feature>
<keyword evidence="1" id="KW-0175">Coiled coil</keyword>
<protein>
    <submittedName>
        <fullName evidence="3">Uncharacterized protein</fullName>
    </submittedName>
</protein>
<comment type="caution">
    <text evidence="3">The sequence shown here is derived from an EMBL/GenBank/DDBJ whole genome shotgun (WGS) entry which is preliminary data.</text>
</comment>
<keyword evidence="4" id="KW-1185">Reference proteome</keyword>
<proteinExistence type="predicted"/>
<evidence type="ECO:0000313" key="4">
    <source>
        <dbReference type="Proteomes" id="UP001054252"/>
    </source>
</evidence>
<accession>A0AAV5MB17</accession>
<gene>
    <name evidence="3" type="ORF">SLEP1_g52862</name>
</gene>
<feature type="coiled-coil region" evidence="1">
    <location>
        <begin position="67"/>
        <end position="98"/>
    </location>
</feature>
<name>A0AAV5MB17_9ROSI</name>
<evidence type="ECO:0000256" key="1">
    <source>
        <dbReference type="SAM" id="Coils"/>
    </source>
</evidence>
<dbReference type="EMBL" id="BPVZ01000199">
    <property type="protein sequence ID" value="GKV45817.1"/>
    <property type="molecule type" value="Genomic_DNA"/>
</dbReference>
<dbReference type="PANTHER" id="PTHR35295">
    <property type="entry name" value="DNA LIGASE-LIKE PROTEIN"/>
    <property type="match status" value="1"/>
</dbReference>
<reference evidence="3 4" key="1">
    <citation type="journal article" date="2021" name="Commun. Biol.">
        <title>The genome of Shorea leprosula (Dipterocarpaceae) highlights the ecological relevance of drought in aseasonal tropical rainforests.</title>
        <authorList>
            <person name="Ng K.K.S."/>
            <person name="Kobayashi M.J."/>
            <person name="Fawcett J.A."/>
            <person name="Hatakeyama M."/>
            <person name="Paape T."/>
            <person name="Ng C.H."/>
            <person name="Ang C.C."/>
            <person name="Tnah L.H."/>
            <person name="Lee C.T."/>
            <person name="Nishiyama T."/>
            <person name="Sese J."/>
            <person name="O'Brien M.J."/>
            <person name="Copetti D."/>
            <person name="Mohd Noor M.I."/>
            <person name="Ong R.C."/>
            <person name="Putra M."/>
            <person name="Sireger I.Z."/>
            <person name="Indrioko S."/>
            <person name="Kosugi Y."/>
            <person name="Izuno A."/>
            <person name="Isagi Y."/>
            <person name="Lee S.L."/>
            <person name="Shimizu K.K."/>
        </authorList>
    </citation>
    <scope>NUCLEOTIDE SEQUENCE [LARGE SCALE GENOMIC DNA]</scope>
    <source>
        <strain evidence="3">214</strain>
    </source>
</reference>
<dbReference type="Proteomes" id="UP001054252">
    <property type="component" value="Unassembled WGS sequence"/>
</dbReference>
<organism evidence="3 4">
    <name type="scientific">Rubroshorea leprosula</name>
    <dbReference type="NCBI Taxonomy" id="152421"/>
    <lineage>
        <taxon>Eukaryota</taxon>
        <taxon>Viridiplantae</taxon>
        <taxon>Streptophyta</taxon>
        <taxon>Embryophyta</taxon>
        <taxon>Tracheophyta</taxon>
        <taxon>Spermatophyta</taxon>
        <taxon>Magnoliopsida</taxon>
        <taxon>eudicotyledons</taxon>
        <taxon>Gunneridae</taxon>
        <taxon>Pentapetalae</taxon>
        <taxon>rosids</taxon>
        <taxon>malvids</taxon>
        <taxon>Malvales</taxon>
        <taxon>Dipterocarpaceae</taxon>
        <taxon>Rubroshorea</taxon>
    </lineage>
</organism>
<dbReference type="AlphaFoldDB" id="A0AAV5MB17"/>